<keyword evidence="2" id="KW-1185">Reference proteome</keyword>
<organism evidence="1 2">
    <name type="scientific">Clostridium fessum</name>
    <dbReference type="NCBI Taxonomy" id="2126740"/>
    <lineage>
        <taxon>Bacteria</taxon>
        <taxon>Bacillati</taxon>
        <taxon>Bacillota</taxon>
        <taxon>Clostridia</taxon>
        <taxon>Eubacteriales</taxon>
        <taxon>Clostridiaceae</taxon>
        <taxon>Clostridium</taxon>
    </lineage>
</organism>
<dbReference type="Pfam" id="PF18982">
    <property type="entry name" value="JetA"/>
    <property type="match status" value="1"/>
</dbReference>
<reference evidence="1 2" key="1">
    <citation type="submission" date="2018-03" db="EMBL/GenBank/DDBJ databases">
        <title>Lachnoclostridium SNUG30386 gen.nov., sp.nov., isolated from human faeces.</title>
        <authorList>
            <person name="Seo B."/>
            <person name="Jeon K."/>
            <person name="Ko G."/>
        </authorList>
    </citation>
    <scope>NUCLEOTIDE SEQUENCE [LARGE SCALE GENOMIC DNA]</scope>
    <source>
        <strain evidence="1 2">SNUG30386</strain>
    </source>
</reference>
<proteinExistence type="predicted"/>
<accession>A0A2T3FUM9</accession>
<dbReference type="RefSeq" id="WP_107000148.1">
    <property type="nucleotide sequence ID" value="NZ_DBFCCR010000033.1"/>
</dbReference>
<evidence type="ECO:0000313" key="2">
    <source>
        <dbReference type="Proteomes" id="UP000241048"/>
    </source>
</evidence>
<dbReference type="InterPro" id="IPR043773">
    <property type="entry name" value="JetA"/>
</dbReference>
<sequence>MSINKNLFDALPIGFFNCLASGSSNRIYSDCLLLIYHEYDREITYRIARSRIRDALAIYLLENHIDYLDDEMTTDRNYNQLANSVIRKFCSKEVGWLEEDTDDATYEKHIMMTEQGVFLAEFLQKMMKPEWEEFSSYIFNIYNILQNPDQWEPDIYVNALRSVYRNAKQLSGALKRLATFIKKIIERMVREESLESLTENVLEYCEGDFIREYARLTKQQNIHMYRSFIRSKLEAMQNRQELFEGLVAGCAKEEELEHIEAENKVLDMIQTILQFFSVDYDQIMRDIKHKINIYLQIAIGRARFLQNRDSDVRGHVEQTIRVIAAEMNTLGWKEELPESMNGLFLLENNEFIDTDSIRYPRREQMIREATYAKLEEMTQEDIDRAREAQEREAENPYSKDKMKNYLEALLGDRTEISSEEVPMKSKRDLLSALSAVAYGSENGYEIQAEDGYLETQQMLLRRFKIERRKEK</sequence>
<comment type="caution">
    <text evidence="1">The sequence shown here is derived from an EMBL/GenBank/DDBJ whole genome shotgun (WGS) entry which is preliminary data.</text>
</comment>
<gene>
    <name evidence="1" type="ORF">C7U56_03475</name>
</gene>
<protein>
    <submittedName>
        <fullName evidence="1">Uncharacterized protein</fullName>
    </submittedName>
</protein>
<dbReference type="Proteomes" id="UP000241048">
    <property type="component" value="Unassembled WGS sequence"/>
</dbReference>
<dbReference type="EMBL" id="PYLO01000001">
    <property type="protein sequence ID" value="PST38992.1"/>
    <property type="molecule type" value="Genomic_DNA"/>
</dbReference>
<evidence type="ECO:0000313" key="1">
    <source>
        <dbReference type="EMBL" id="PST38992.1"/>
    </source>
</evidence>
<name>A0A2T3FUM9_9CLOT</name>
<dbReference type="AlphaFoldDB" id="A0A2T3FUM9"/>